<dbReference type="InterPro" id="IPR002591">
    <property type="entry name" value="Phosphodiest/P_Trfase"/>
</dbReference>
<gene>
    <name evidence="2" type="ORF">OAUR00152_LOCUS30003</name>
</gene>
<dbReference type="SUPFAM" id="SSF53649">
    <property type="entry name" value="Alkaline phosphatase-like"/>
    <property type="match status" value="1"/>
</dbReference>
<evidence type="ECO:0000313" key="2">
    <source>
        <dbReference type="EMBL" id="CAE2267782.1"/>
    </source>
</evidence>
<feature type="region of interest" description="Disordered" evidence="1">
    <location>
        <begin position="265"/>
        <end position="299"/>
    </location>
</feature>
<sequence length="580" mass="64354">MNKIDEAGAGEGSDIHRLQHLLSTGDLVHPFLAADYFNGLHKQWDDRHFVANFTDLAHALAFCCGVSRPGKSHDLSAEEAIPVAPPGCFLSAESARKRLVNDICAGRTGDPVRRHIIFILCDGMGNDILERHLQPDSFLLERNDPNRVRAVFPSTTPAALTTFATAEWPGQHGMPGWDLQDKKGCDFPDAPAQDTVQIRVLAANISDVRSGRPASEQGFDSWKDIFVVEPWASLAKRNAASDEQARLHCNKRRMIYINAYNGDEVPGRYQGDNDTNPNTDRSSCEELNPRTSPTDFSSWQMGAANDQETQTHTSFNWSEAAHISETSYHTLGEPEGSKDALRYFRDGINSMLEKIKAADTEDMPTFSYLYFAHPDKHMHALGVDHPEVGNVVRGIDREIYRLWEQLGQFLVTDEDSSSDVNLEQKRLDASVIVTADHGHVTVDPEEMVALPQDIIDCLEYANLGVHGKGRHAYLHCRSGLQSTLKRRWEMASSVSDKFLLLTIEEAASFGLWGPIVPNVKVRPRMGDFVAISTGPHTLVSPKEASKFRHSCPPLCQGAHGSLLPAEMEIPFILLVPSSEK</sequence>
<accession>A0A7S4JLT6</accession>
<dbReference type="GO" id="GO:0016787">
    <property type="term" value="F:hydrolase activity"/>
    <property type="evidence" value="ECO:0007669"/>
    <property type="project" value="UniProtKB-ARBA"/>
</dbReference>
<dbReference type="Pfam" id="PF01663">
    <property type="entry name" value="Phosphodiest"/>
    <property type="match status" value="1"/>
</dbReference>
<protein>
    <submittedName>
        <fullName evidence="2">Uncharacterized protein</fullName>
    </submittedName>
</protein>
<dbReference type="AlphaFoldDB" id="A0A7S4JLT6"/>
<dbReference type="EMBL" id="HBKQ01043535">
    <property type="protein sequence ID" value="CAE2267782.1"/>
    <property type="molecule type" value="Transcribed_RNA"/>
</dbReference>
<reference evidence="2" key="1">
    <citation type="submission" date="2021-01" db="EMBL/GenBank/DDBJ databases">
        <authorList>
            <person name="Corre E."/>
            <person name="Pelletier E."/>
            <person name="Niang G."/>
            <person name="Scheremetjew M."/>
            <person name="Finn R."/>
            <person name="Kale V."/>
            <person name="Holt S."/>
            <person name="Cochrane G."/>
            <person name="Meng A."/>
            <person name="Brown T."/>
            <person name="Cohen L."/>
        </authorList>
    </citation>
    <scope>NUCLEOTIDE SEQUENCE</scope>
    <source>
        <strain evidence="2">Isolate 1302-5</strain>
    </source>
</reference>
<organism evidence="2">
    <name type="scientific">Odontella aurita</name>
    <dbReference type="NCBI Taxonomy" id="265563"/>
    <lineage>
        <taxon>Eukaryota</taxon>
        <taxon>Sar</taxon>
        <taxon>Stramenopiles</taxon>
        <taxon>Ochrophyta</taxon>
        <taxon>Bacillariophyta</taxon>
        <taxon>Mediophyceae</taxon>
        <taxon>Biddulphiophycidae</taxon>
        <taxon>Eupodiscales</taxon>
        <taxon>Odontellaceae</taxon>
        <taxon>Odontella</taxon>
    </lineage>
</organism>
<proteinExistence type="predicted"/>
<dbReference type="Gene3D" id="3.40.720.10">
    <property type="entry name" value="Alkaline Phosphatase, subunit A"/>
    <property type="match status" value="1"/>
</dbReference>
<name>A0A7S4JLT6_9STRA</name>
<dbReference type="InterPro" id="IPR017850">
    <property type="entry name" value="Alkaline_phosphatase_core_sf"/>
</dbReference>
<feature type="compositionally biased region" description="Polar residues" evidence="1">
    <location>
        <begin position="272"/>
        <end position="281"/>
    </location>
</feature>
<evidence type="ECO:0000256" key="1">
    <source>
        <dbReference type="SAM" id="MobiDB-lite"/>
    </source>
</evidence>
<dbReference type="PANTHER" id="PTHR10151">
    <property type="entry name" value="ECTONUCLEOTIDE PYROPHOSPHATASE/PHOSPHODIESTERASE"/>
    <property type="match status" value="1"/>
</dbReference>
<feature type="compositionally biased region" description="Polar residues" evidence="1">
    <location>
        <begin position="289"/>
        <end position="299"/>
    </location>
</feature>
<dbReference type="PANTHER" id="PTHR10151:SF120">
    <property type="entry name" value="BIS(5'-ADENOSYL)-TRIPHOSPHATASE"/>
    <property type="match status" value="1"/>
</dbReference>